<dbReference type="AlphaFoldDB" id="A0A367ISL8"/>
<name>A0A367ISL8_RHIST</name>
<dbReference type="PANTHER" id="PTHR43830:SF3">
    <property type="entry name" value="PROTEIN PSP1"/>
    <property type="match status" value="1"/>
</dbReference>
<evidence type="ECO:0000256" key="1">
    <source>
        <dbReference type="SAM" id="MobiDB-lite"/>
    </source>
</evidence>
<dbReference type="InterPro" id="IPR007557">
    <property type="entry name" value="PSP1_C"/>
</dbReference>
<dbReference type="GO" id="GO:0005737">
    <property type="term" value="C:cytoplasm"/>
    <property type="evidence" value="ECO:0007669"/>
    <property type="project" value="TreeGrafter"/>
</dbReference>
<dbReference type="OrthoDB" id="243127at2759"/>
<gene>
    <name evidence="3" type="ORF">CU098_002530</name>
</gene>
<comment type="caution">
    <text evidence="3">The sequence shown here is derived from an EMBL/GenBank/DDBJ whole genome shotgun (WGS) entry which is preliminary data.</text>
</comment>
<dbReference type="EMBL" id="PJQM01005900">
    <property type="protein sequence ID" value="RCH80626.1"/>
    <property type="molecule type" value="Genomic_DNA"/>
</dbReference>
<sequence length="447" mass="50840">MPKPLSEPFNESIKSEEKANPGWQPFGNRRPSLISPSTSEVNDPLARLQDYAFPPAQRNSAINTASGNDYWPSPHPPWSLNNSPQQDYPDIASVPMLPECSVEPFYREQRSMSYSFGAYDWPHKNQFQQQQRSQLQQHYNNISNSSGGGLFTPTHSTSLLDTMHEEENEEEMDLLRARVRSKSSAAVMDIWSPLKDNTFSRRLSLTPIPMPPPPILPTTSPLYTPQMSAGDRERIRRFSLTPLTLDTHHSPFTTNNNAKNLLAQRRHSLAGPAANISTMDTLAETVESLAVQTMDEKEEEEEGMPNVDDMGKGVKLESDLLSNVLFYVIEFKGGRSDIFYSSIGYKQGDLVMVEADRGRDLGKISVENIHRVQVETFYRNNRNMEEEPLDNKKQEIFIKRIFRQARPDEITLLLAKGQDESKALVVCQSKIKQKKLCMQVVDAEYQW</sequence>
<evidence type="ECO:0000259" key="2">
    <source>
        <dbReference type="Pfam" id="PF04468"/>
    </source>
</evidence>
<evidence type="ECO:0000313" key="4">
    <source>
        <dbReference type="Proteomes" id="UP000253551"/>
    </source>
</evidence>
<evidence type="ECO:0000313" key="3">
    <source>
        <dbReference type="EMBL" id="RCH80626.1"/>
    </source>
</evidence>
<dbReference type="Proteomes" id="UP000253551">
    <property type="component" value="Unassembled WGS sequence"/>
</dbReference>
<accession>A0A367ISL8</accession>
<protein>
    <recommendedName>
        <fullName evidence="2">PSP1 C-terminal domain-containing protein</fullName>
    </recommendedName>
</protein>
<dbReference type="InterPro" id="IPR047767">
    <property type="entry name" value="PSP1-like"/>
</dbReference>
<feature type="domain" description="PSP1 C-terminal" evidence="2">
    <location>
        <begin position="399"/>
        <end position="447"/>
    </location>
</feature>
<feature type="region of interest" description="Disordered" evidence="1">
    <location>
        <begin position="1"/>
        <end position="41"/>
    </location>
</feature>
<keyword evidence="4" id="KW-1185">Reference proteome</keyword>
<proteinExistence type="predicted"/>
<organism evidence="3 4">
    <name type="scientific">Rhizopus stolonifer</name>
    <name type="common">Rhizopus nigricans</name>
    <dbReference type="NCBI Taxonomy" id="4846"/>
    <lineage>
        <taxon>Eukaryota</taxon>
        <taxon>Fungi</taxon>
        <taxon>Fungi incertae sedis</taxon>
        <taxon>Mucoromycota</taxon>
        <taxon>Mucoromycotina</taxon>
        <taxon>Mucoromycetes</taxon>
        <taxon>Mucorales</taxon>
        <taxon>Mucorineae</taxon>
        <taxon>Rhizopodaceae</taxon>
        <taxon>Rhizopus</taxon>
    </lineage>
</organism>
<reference evidence="3 4" key="1">
    <citation type="journal article" date="2018" name="G3 (Bethesda)">
        <title>Phylogenetic and Phylogenomic Definition of Rhizopus Species.</title>
        <authorList>
            <person name="Gryganskyi A.P."/>
            <person name="Golan J."/>
            <person name="Dolatabadi S."/>
            <person name="Mondo S."/>
            <person name="Robb S."/>
            <person name="Idnurm A."/>
            <person name="Muszewska A."/>
            <person name="Steczkiewicz K."/>
            <person name="Masonjones S."/>
            <person name="Liao H.L."/>
            <person name="Gajdeczka M.T."/>
            <person name="Anike F."/>
            <person name="Vuek A."/>
            <person name="Anishchenko I.M."/>
            <person name="Voigt K."/>
            <person name="de Hoog G.S."/>
            <person name="Smith M.E."/>
            <person name="Heitman J."/>
            <person name="Vilgalys R."/>
            <person name="Stajich J.E."/>
        </authorList>
    </citation>
    <scope>NUCLEOTIDE SEQUENCE [LARGE SCALE GENOMIC DNA]</scope>
    <source>
        <strain evidence="3 4">LSU 92-RS-03</strain>
    </source>
</reference>
<dbReference type="Pfam" id="PF04468">
    <property type="entry name" value="PSP1"/>
    <property type="match status" value="1"/>
</dbReference>
<dbReference type="PANTHER" id="PTHR43830">
    <property type="entry name" value="PROTEIN PSP1"/>
    <property type="match status" value="1"/>
</dbReference>
<feature type="region of interest" description="Disordered" evidence="1">
    <location>
        <begin position="59"/>
        <end position="87"/>
    </location>
</feature>